<dbReference type="GO" id="GO:0004806">
    <property type="term" value="F:triacylglycerol lipase activity"/>
    <property type="evidence" value="ECO:0007669"/>
    <property type="project" value="InterPro"/>
</dbReference>
<dbReference type="PANTHER" id="PTHR34853">
    <property type="match status" value="1"/>
</dbReference>
<dbReference type="InterPro" id="IPR005152">
    <property type="entry name" value="Lipase_secreted"/>
</dbReference>
<proteinExistence type="predicted"/>
<accession>A0A9W4P5J1</accession>
<dbReference type="PANTHER" id="PTHR34853:SF5">
    <property type="entry name" value="LIP-DOMAIN-CONTAINING PROTEIN-RELATED"/>
    <property type="match status" value="1"/>
</dbReference>
<dbReference type="GO" id="GO:0016042">
    <property type="term" value="P:lipid catabolic process"/>
    <property type="evidence" value="ECO:0007669"/>
    <property type="project" value="InterPro"/>
</dbReference>
<protein>
    <submittedName>
        <fullName evidence="2">Uncharacterized protein</fullName>
    </submittedName>
</protein>
<name>A0A9W4P5J1_9EURO</name>
<dbReference type="Proteomes" id="UP001154252">
    <property type="component" value="Unassembled WGS sequence"/>
</dbReference>
<evidence type="ECO:0000313" key="2">
    <source>
        <dbReference type="EMBL" id="CAG8898826.1"/>
    </source>
</evidence>
<dbReference type="GO" id="GO:0072330">
    <property type="term" value="P:monocarboxylic acid biosynthetic process"/>
    <property type="evidence" value="ECO:0007669"/>
    <property type="project" value="UniProtKB-ARBA"/>
</dbReference>
<evidence type="ECO:0000256" key="1">
    <source>
        <dbReference type="ARBA" id="ARBA00022801"/>
    </source>
</evidence>
<keyword evidence="1" id="KW-0378">Hydrolase</keyword>
<evidence type="ECO:0000313" key="3">
    <source>
        <dbReference type="Proteomes" id="UP001154252"/>
    </source>
</evidence>
<reference evidence="2" key="1">
    <citation type="submission" date="2021-07" db="EMBL/GenBank/DDBJ databases">
        <authorList>
            <person name="Branca A.L. A."/>
        </authorList>
    </citation>
    <scope>NUCLEOTIDE SEQUENCE</scope>
</reference>
<gene>
    <name evidence="2" type="ORF">PEGY_LOCUS5431</name>
</gene>
<keyword evidence="3" id="KW-1185">Reference proteome</keyword>
<dbReference type="GO" id="GO:0017000">
    <property type="term" value="P:antibiotic biosynthetic process"/>
    <property type="evidence" value="ECO:0007669"/>
    <property type="project" value="UniProtKB-ARBA"/>
</dbReference>
<comment type="caution">
    <text evidence="2">The sequence shown here is derived from an EMBL/GenBank/DDBJ whole genome shotgun (WGS) entry which is preliminary data.</text>
</comment>
<organism evidence="2 3">
    <name type="scientific">Penicillium egyptiacum</name>
    <dbReference type="NCBI Taxonomy" id="1303716"/>
    <lineage>
        <taxon>Eukaryota</taxon>
        <taxon>Fungi</taxon>
        <taxon>Dikarya</taxon>
        <taxon>Ascomycota</taxon>
        <taxon>Pezizomycotina</taxon>
        <taxon>Eurotiomycetes</taxon>
        <taxon>Eurotiomycetidae</taxon>
        <taxon>Eurotiales</taxon>
        <taxon>Aspergillaceae</taxon>
        <taxon>Penicillium</taxon>
    </lineage>
</organism>
<dbReference type="SUPFAM" id="SSF53474">
    <property type="entry name" value="alpha/beta-Hydrolases"/>
    <property type="match status" value="1"/>
</dbReference>
<dbReference type="Gene3D" id="3.40.50.1820">
    <property type="entry name" value="alpha/beta hydrolase"/>
    <property type="match status" value="2"/>
</dbReference>
<dbReference type="OrthoDB" id="2373480at2759"/>
<dbReference type="AlphaFoldDB" id="A0A9W4P5J1"/>
<dbReference type="EMBL" id="CAJVRC010000863">
    <property type="protein sequence ID" value="CAG8898826.1"/>
    <property type="molecule type" value="Genomic_DNA"/>
</dbReference>
<dbReference type="Pfam" id="PF03583">
    <property type="entry name" value="LIP"/>
    <property type="match status" value="1"/>
</dbReference>
<sequence length="250" mass="28175">MFGYSGGAFATEWATEKRAWYARDLPIVGAVMGAPPPNVVKTYHNANNGKLAELNVAAVLGVMSAFPKVDKFIRDDFIDEEAKKLFLSPLTKCSLTCGEITQGLAGANISSFFKQGDYFLEEFKGTLEDIGVMGRNITWKNKPWYPLMIFNGDKDEITKPIEDTAELVRKWRRRTWTRVRHITLAGLDHTGGILGLPRAWLWIDNRFANVERKWPVEGGPEDDGDEIIEDPEDEMSRIEAQMILGPSHEL</sequence>
<dbReference type="InterPro" id="IPR029058">
    <property type="entry name" value="AB_hydrolase_fold"/>
</dbReference>